<reference evidence="2 3" key="1">
    <citation type="journal article" date="2018" name="PLoS Genet.">
        <title>Population sequencing reveals clonal diversity and ancestral inbreeding in the grapevine cultivar Chardonnay.</title>
        <authorList>
            <person name="Roach M.J."/>
            <person name="Johnson D.L."/>
            <person name="Bohlmann J."/>
            <person name="van Vuuren H.J."/>
            <person name="Jones S.J."/>
            <person name="Pretorius I.S."/>
            <person name="Schmidt S.A."/>
            <person name="Borneman A.R."/>
        </authorList>
    </citation>
    <scope>NUCLEOTIDE SEQUENCE [LARGE SCALE GENOMIC DNA]</scope>
    <source>
        <strain evidence="3">cv. Chardonnay</strain>
        <tissue evidence="2">Leaf</tissue>
    </source>
</reference>
<dbReference type="PANTHER" id="PTHR33116">
    <property type="entry name" value="REVERSE TRANSCRIPTASE ZINC-BINDING DOMAIN-CONTAINING PROTEIN-RELATED-RELATED"/>
    <property type="match status" value="1"/>
</dbReference>
<dbReference type="PANTHER" id="PTHR33116:SF78">
    <property type="entry name" value="OS12G0587133 PROTEIN"/>
    <property type="match status" value="1"/>
</dbReference>
<dbReference type="AlphaFoldDB" id="A0A438G1K7"/>
<accession>A0A438G1K7</accession>
<comment type="caution">
    <text evidence="2">The sequence shown here is derived from an EMBL/GenBank/DDBJ whole genome shotgun (WGS) entry which is preliminary data.</text>
</comment>
<dbReference type="Proteomes" id="UP000288805">
    <property type="component" value="Unassembled WGS sequence"/>
</dbReference>
<evidence type="ECO:0000313" key="2">
    <source>
        <dbReference type="EMBL" id="RVW66099.1"/>
    </source>
</evidence>
<gene>
    <name evidence="2" type="ORF">CK203_007356</name>
</gene>
<organism evidence="2 3">
    <name type="scientific">Vitis vinifera</name>
    <name type="common">Grape</name>
    <dbReference type="NCBI Taxonomy" id="29760"/>
    <lineage>
        <taxon>Eukaryota</taxon>
        <taxon>Viridiplantae</taxon>
        <taxon>Streptophyta</taxon>
        <taxon>Embryophyta</taxon>
        <taxon>Tracheophyta</taxon>
        <taxon>Spermatophyta</taxon>
        <taxon>Magnoliopsida</taxon>
        <taxon>eudicotyledons</taxon>
        <taxon>Gunneridae</taxon>
        <taxon>Pentapetalae</taxon>
        <taxon>rosids</taxon>
        <taxon>Vitales</taxon>
        <taxon>Vitaceae</taxon>
        <taxon>Viteae</taxon>
        <taxon>Vitis</taxon>
    </lineage>
</organism>
<dbReference type="EMBL" id="QGNW01000684">
    <property type="protein sequence ID" value="RVW66099.1"/>
    <property type="molecule type" value="Genomic_DNA"/>
</dbReference>
<proteinExistence type="predicted"/>
<name>A0A438G1K7_VITVI</name>
<evidence type="ECO:0000259" key="1">
    <source>
        <dbReference type="Pfam" id="PF13966"/>
    </source>
</evidence>
<feature type="domain" description="Reverse transcriptase zinc-binding" evidence="1">
    <location>
        <begin position="315"/>
        <end position="369"/>
    </location>
</feature>
<dbReference type="Pfam" id="PF13966">
    <property type="entry name" value="zf-RVT"/>
    <property type="match status" value="1"/>
</dbReference>
<sequence>MKWIWWCISTASFSILINGVPAGYFPNSRGLRQGDPLSPYLFVLGMEVLSAMLRRAVDGGFISARQDHITYPSWILVWFEAASGLRINLAKSEVIPVGEVEDIEMLAVELGCKVGTLPSVYLGLPLGAKHKAMAMWDGVEARMRRRLALWKRQYLSKGGRITLIKSTLASMPEVVCTQKESGGLGIRKIDLLNRALLGKWIWRFAFEEDIFWKKVVGVKYGQLGFGWRTKEARGTFGVGVWRDILKESSWCWDNIEFKVGKGLSLGQGGWNIRLSRNFNDWELDALGELLHLLRDLRISLEEDAVIWKGEGHGRFRIRDAYKLLSGSNVITFPKKSIWVDKVPTKVAFFAWEASWEKVLTLDKLQRRVVRALWEIVLALFGANWVFPEKVKEIWARVYMGEESSSLLGFLEWLAVP</sequence>
<evidence type="ECO:0000313" key="3">
    <source>
        <dbReference type="Proteomes" id="UP000288805"/>
    </source>
</evidence>
<dbReference type="InterPro" id="IPR026960">
    <property type="entry name" value="RVT-Znf"/>
</dbReference>
<protein>
    <recommendedName>
        <fullName evidence="1">Reverse transcriptase zinc-binding domain-containing protein</fullName>
    </recommendedName>
</protein>